<keyword evidence="20" id="KW-0464">Manganese</keyword>
<evidence type="ECO:0000313" key="28">
    <source>
        <dbReference type="Proteomes" id="UP001139157"/>
    </source>
</evidence>
<evidence type="ECO:0000256" key="12">
    <source>
        <dbReference type="ARBA" id="ARBA00022801"/>
    </source>
</evidence>
<evidence type="ECO:0000256" key="11">
    <source>
        <dbReference type="ARBA" id="ARBA00022777"/>
    </source>
</evidence>
<accession>A0A9X2EA70</accession>
<dbReference type="PANTHER" id="PTHR44936">
    <property type="entry name" value="SENSOR PROTEIN CREC"/>
    <property type="match status" value="1"/>
</dbReference>
<dbReference type="Gene3D" id="3.30.565.10">
    <property type="entry name" value="Histidine kinase-like ATPase, C-terminal domain"/>
    <property type="match status" value="1"/>
</dbReference>
<dbReference type="SUPFAM" id="SSF47384">
    <property type="entry name" value="Homodimeric domain of signal transducing histidine kinase"/>
    <property type="match status" value="1"/>
</dbReference>
<feature type="domain" description="Histidine kinase" evidence="25">
    <location>
        <begin position="336"/>
        <end position="544"/>
    </location>
</feature>
<dbReference type="GO" id="GO:0005524">
    <property type="term" value="F:ATP binding"/>
    <property type="evidence" value="ECO:0007669"/>
    <property type="project" value="UniProtKB-KW"/>
</dbReference>
<evidence type="ECO:0000256" key="24">
    <source>
        <dbReference type="SAM" id="SignalP"/>
    </source>
</evidence>
<dbReference type="EMBL" id="JAMRXG010000005">
    <property type="protein sequence ID" value="MCM6774373.1"/>
    <property type="molecule type" value="Genomic_DNA"/>
</dbReference>
<evidence type="ECO:0000256" key="21">
    <source>
        <dbReference type="ARBA" id="ARBA00040454"/>
    </source>
</evidence>
<name>A0A9X2EA70_9NOCA</name>
<evidence type="ECO:0000256" key="2">
    <source>
        <dbReference type="ARBA" id="ARBA00001936"/>
    </source>
</evidence>
<keyword evidence="14" id="KW-0460">Magnesium</keyword>
<feature type="compositionally biased region" description="Pro residues" evidence="23">
    <location>
        <begin position="85"/>
        <end position="103"/>
    </location>
</feature>
<keyword evidence="17" id="KW-0902">Two-component regulatory system</keyword>
<dbReference type="Pfam" id="PF00672">
    <property type="entry name" value="HAMP"/>
    <property type="match status" value="1"/>
</dbReference>
<dbReference type="GO" id="GO:0000155">
    <property type="term" value="F:phosphorelay sensor kinase activity"/>
    <property type="evidence" value="ECO:0007669"/>
    <property type="project" value="InterPro"/>
</dbReference>
<evidence type="ECO:0000256" key="3">
    <source>
        <dbReference type="ARBA" id="ARBA00001946"/>
    </source>
</evidence>
<keyword evidence="11 27" id="KW-0418">Kinase</keyword>
<dbReference type="PROSITE" id="PS50109">
    <property type="entry name" value="HIS_KIN"/>
    <property type="match status" value="1"/>
</dbReference>
<dbReference type="AlphaFoldDB" id="A0A9X2EA70"/>
<evidence type="ECO:0000256" key="8">
    <source>
        <dbReference type="ARBA" id="ARBA00022679"/>
    </source>
</evidence>
<dbReference type="GO" id="GO:0004721">
    <property type="term" value="F:phosphoprotein phosphatase activity"/>
    <property type="evidence" value="ECO:0007669"/>
    <property type="project" value="UniProtKB-KW"/>
</dbReference>
<protein>
    <recommendedName>
        <fullName evidence="21">Signal transduction histidine-protein kinase/phosphatase MprB</fullName>
        <ecNumber evidence="5">2.7.13.3</ecNumber>
    </recommendedName>
    <alternativeName>
        <fullName evidence="22">Mycobacterial persistence regulator B</fullName>
    </alternativeName>
</protein>
<dbReference type="InterPro" id="IPR003661">
    <property type="entry name" value="HisK_dim/P_dom"/>
</dbReference>
<dbReference type="PROSITE" id="PS50885">
    <property type="entry name" value="HAMP"/>
    <property type="match status" value="1"/>
</dbReference>
<dbReference type="PANTHER" id="PTHR44936:SF9">
    <property type="entry name" value="SENSOR PROTEIN CREC"/>
    <property type="match status" value="1"/>
</dbReference>
<keyword evidence="9" id="KW-0812">Transmembrane</keyword>
<keyword evidence="18" id="KW-0346">Stress response</keyword>
<dbReference type="EC" id="2.7.13.3" evidence="5"/>
<evidence type="ECO:0000256" key="7">
    <source>
        <dbReference type="ARBA" id="ARBA00022553"/>
    </source>
</evidence>
<dbReference type="InterPro" id="IPR036097">
    <property type="entry name" value="HisK_dim/P_sf"/>
</dbReference>
<dbReference type="InterPro" id="IPR005467">
    <property type="entry name" value="His_kinase_dom"/>
</dbReference>
<evidence type="ECO:0000256" key="6">
    <source>
        <dbReference type="ARBA" id="ARBA00022475"/>
    </source>
</evidence>
<keyword evidence="6" id="KW-1003">Cell membrane</keyword>
<keyword evidence="16" id="KW-1133">Transmembrane helix</keyword>
<evidence type="ECO:0000256" key="5">
    <source>
        <dbReference type="ARBA" id="ARBA00012438"/>
    </source>
</evidence>
<dbReference type="CDD" id="cd00075">
    <property type="entry name" value="HATPase"/>
    <property type="match status" value="1"/>
</dbReference>
<organism evidence="27 28">
    <name type="scientific">Nocardia pulmonis</name>
    <dbReference type="NCBI Taxonomy" id="2951408"/>
    <lineage>
        <taxon>Bacteria</taxon>
        <taxon>Bacillati</taxon>
        <taxon>Actinomycetota</taxon>
        <taxon>Actinomycetes</taxon>
        <taxon>Mycobacteriales</taxon>
        <taxon>Nocardiaceae</taxon>
        <taxon>Nocardia</taxon>
    </lineage>
</organism>
<evidence type="ECO:0000256" key="15">
    <source>
        <dbReference type="ARBA" id="ARBA00022912"/>
    </source>
</evidence>
<keyword evidence="28" id="KW-1185">Reference proteome</keyword>
<sequence>MTGRLSLRTRVALASAATAALVVTAMSAVFFALAPSGTEQQMATAVRSLRLSAPAPNPTAPEPAPAPLAPGSGSPGTDPAAPGSVPAPPAPGAASSAPPPPAPGAIAALPAPGAIAALPAPGVASPDTAPAAPVSVAALPTPGATTSGPRSGASGSVVTTPNSVAASPDGITSVPGPTDLEAGLGVAGQPVPNGGAPRFFLTGAGAGESVPAWTWDLPAAVGHGNTVVVAAAIPRQALVDTVAAQRLRIVAVGGGAIAAAAALGWFFAHRAVLPLRRLTAATKGVGTRLSLDVPPSQGSTETAELAAAMNQMLERIAAERRHTADALAAARDFAATSAHELRTPLTSMRTDLQVLRTMDMPEPERLGILDDVLSTQQSVEDTLAALERLALGELTTDDDFGDVDLDELIDQVVEDARRAHPELTIAADVPEPLRIRGLAAGLRSIVENAVTNSVRHGRATRVDIDARIADDTVELAVDDDGCGVPPADRERLFERFARGATTAAGSGLGLALVAQQARLHGGTVCFEDSPHGGARLCVTLRAGDLVGGTH</sequence>
<feature type="compositionally biased region" description="Low complexity" evidence="23">
    <location>
        <begin position="69"/>
        <end position="84"/>
    </location>
</feature>
<dbReference type="SMART" id="SM00388">
    <property type="entry name" value="HisKA"/>
    <property type="match status" value="1"/>
</dbReference>
<evidence type="ECO:0000256" key="13">
    <source>
        <dbReference type="ARBA" id="ARBA00022840"/>
    </source>
</evidence>
<dbReference type="Gene3D" id="6.10.340.10">
    <property type="match status" value="1"/>
</dbReference>
<dbReference type="RefSeq" id="WP_251911931.1">
    <property type="nucleotide sequence ID" value="NZ_JAMRXG010000005.1"/>
</dbReference>
<evidence type="ECO:0000256" key="17">
    <source>
        <dbReference type="ARBA" id="ARBA00023012"/>
    </source>
</evidence>
<feature type="region of interest" description="Disordered" evidence="23">
    <location>
        <begin position="140"/>
        <end position="188"/>
    </location>
</feature>
<keyword evidence="13" id="KW-0067">ATP-binding</keyword>
<evidence type="ECO:0000256" key="4">
    <source>
        <dbReference type="ARBA" id="ARBA00004651"/>
    </source>
</evidence>
<feature type="domain" description="HAMP" evidence="26">
    <location>
        <begin position="269"/>
        <end position="321"/>
    </location>
</feature>
<dbReference type="CDD" id="cd06225">
    <property type="entry name" value="HAMP"/>
    <property type="match status" value="1"/>
</dbReference>
<evidence type="ECO:0000259" key="26">
    <source>
        <dbReference type="PROSITE" id="PS50885"/>
    </source>
</evidence>
<dbReference type="Gene3D" id="1.10.287.130">
    <property type="match status" value="1"/>
</dbReference>
<comment type="catalytic activity">
    <reaction evidence="1">
        <text>ATP + protein L-histidine = ADP + protein N-phospho-L-histidine.</text>
        <dbReference type="EC" id="2.7.13.3"/>
    </reaction>
</comment>
<keyword evidence="15" id="KW-0904">Protein phosphatase</keyword>
<keyword evidence="10" id="KW-0547">Nucleotide-binding</keyword>
<feature type="compositionally biased region" description="Polar residues" evidence="23">
    <location>
        <begin position="143"/>
        <end position="165"/>
    </location>
</feature>
<evidence type="ECO:0000256" key="14">
    <source>
        <dbReference type="ARBA" id="ARBA00022842"/>
    </source>
</evidence>
<comment type="subcellular location">
    <subcellularLocation>
        <location evidence="4">Cell membrane</location>
        <topology evidence="4">Multi-pass membrane protein</topology>
    </subcellularLocation>
</comment>
<dbReference type="GO" id="GO:0005886">
    <property type="term" value="C:plasma membrane"/>
    <property type="evidence" value="ECO:0007669"/>
    <property type="project" value="UniProtKB-SubCell"/>
</dbReference>
<dbReference type="InterPro" id="IPR003594">
    <property type="entry name" value="HATPase_dom"/>
</dbReference>
<keyword evidence="8" id="KW-0808">Transferase</keyword>
<dbReference type="Pfam" id="PF00512">
    <property type="entry name" value="HisKA"/>
    <property type="match status" value="1"/>
</dbReference>
<gene>
    <name evidence="27" type="ORF">NDR86_12890</name>
</gene>
<feature type="chain" id="PRO_5040913709" description="Signal transduction histidine-protein kinase/phosphatase MprB" evidence="24">
    <location>
        <begin position="20"/>
        <end position="550"/>
    </location>
</feature>
<dbReference type="InterPro" id="IPR036890">
    <property type="entry name" value="HATPase_C_sf"/>
</dbReference>
<dbReference type="Pfam" id="PF02518">
    <property type="entry name" value="HATPase_c"/>
    <property type="match status" value="1"/>
</dbReference>
<proteinExistence type="predicted"/>
<evidence type="ECO:0000256" key="19">
    <source>
        <dbReference type="ARBA" id="ARBA00023026"/>
    </source>
</evidence>
<keyword evidence="7" id="KW-0597">Phosphoprotein</keyword>
<feature type="region of interest" description="Disordered" evidence="23">
    <location>
        <begin position="52"/>
        <end position="105"/>
    </location>
</feature>
<evidence type="ECO:0000256" key="1">
    <source>
        <dbReference type="ARBA" id="ARBA00000085"/>
    </source>
</evidence>
<evidence type="ECO:0000256" key="22">
    <source>
        <dbReference type="ARBA" id="ARBA00041776"/>
    </source>
</evidence>
<dbReference type="SUPFAM" id="SSF55874">
    <property type="entry name" value="ATPase domain of HSP90 chaperone/DNA topoisomerase II/histidine kinase"/>
    <property type="match status" value="1"/>
</dbReference>
<dbReference type="SMART" id="SM00304">
    <property type="entry name" value="HAMP"/>
    <property type="match status" value="1"/>
</dbReference>
<keyword evidence="19" id="KW-0843">Virulence</keyword>
<evidence type="ECO:0000256" key="16">
    <source>
        <dbReference type="ARBA" id="ARBA00022989"/>
    </source>
</evidence>
<dbReference type="InterPro" id="IPR050980">
    <property type="entry name" value="2C_sensor_his_kinase"/>
</dbReference>
<evidence type="ECO:0000259" key="25">
    <source>
        <dbReference type="PROSITE" id="PS50109"/>
    </source>
</evidence>
<dbReference type="InterPro" id="IPR004358">
    <property type="entry name" value="Sig_transdc_His_kin-like_C"/>
</dbReference>
<evidence type="ECO:0000256" key="18">
    <source>
        <dbReference type="ARBA" id="ARBA00023016"/>
    </source>
</evidence>
<dbReference type="InterPro" id="IPR003660">
    <property type="entry name" value="HAMP_dom"/>
</dbReference>
<comment type="cofactor">
    <cofactor evidence="3">
        <name>Mg(2+)</name>
        <dbReference type="ChEBI" id="CHEBI:18420"/>
    </cofactor>
</comment>
<evidence type="ECO:0000256" key="20">
    <source>
        <dbReference type="ARBA" id="ARBA00023211"/>
    </source>
</evidence>
<keyword evidence="12" id="KW-0378">Hydrolase</keyword>
<evidence type="ECO:0000313" key="27">
    <source>
        <dbReference type="EMBL" id="MCM6774373.1"/>
    </source>
</evidence>
<dbReference type="Proteomes" id="UP001139157">
    <property type="component" value="Unassembled WGS sequence"/>
</dbReference>
<feature type="compositionally biased region" description="Pro residues" evidence="23">
    <location>
        <begin position="55"/>
        <end position="68"/>
    </location>
</feature>
<evidence type="ECO:0000256" key="9">
    <source>
        <dbReference type="ARBA" id="ARBA00022692"/>
    </source>
</evidence>
<feature type="signal peptide" evidence="24">
    <location>
        <begin position="1"/>
        <end position="19"/>
    </location>
</feature>
<evidence type="ECO:0000256" key="10">
    <source>
        <dbReference type="ARBA" id="ARBA00022741"/>
    </source>
</evidence>
<comment type="cofactor">
    <cofactor evidence="2">
        <name>Mn(2+)</name>
        <dbReference type="ChEBI" id="CHEBI:29035"/>
    </cofactor>
</comment>
<dbReference type="PRINTS" id="PR00344">
    <property type="entry name" value="BCTRLSENSOR"/>
</dbReference>
<keyword evidence="16" id="KW-0472">Membrane</keyword>
<dbReference type="SMART" id="SM00387">
    <property type="entry name" value="HATPase_c"/>
    <property type="match status" value="1"/>
</dbReference>
<reference evidence="27" key="1">
    <citation type="submission" date="2022-06" db="EMBL/GenBank/DDBJ databases">
        <title>Novel species in genus nocardia.</title>
        <authorList>
            <person name="Li F."/>
        </authorList>
    </citation>
    <scope>NUCLEOTIDE SEQUENCE</scope>
    <source>
        <strain evidence="27">CDC141</strain>
    </source>
</reference>
<keyword evidence="24" id="KW-0732">Signal</keyword>
<comment type="caution">
    <text evidence="27">The sequence shown here is derived from an EMBL/GenBank/DDBJ whole genome shotgun (WGS) entry which is preliminary data.</text>
</comment>
<evidence type="ECO:0000256" key="23">
    <source>
        <dbReference type="SAM" id="MobiDB-lite"/>
    </source>
</evidence>
<dbReference type="CDD" id="cd00082">
    <property type="entry name" value="HisKA"/>
    <property type="match status" value="1"/>
</dbReference>